<dbReference type="Gramene" id="mRNA:HanXRQr2_Chr04g0147171">
    <property type="protein sequence ID" value="mRNA:HanXRQr2_Chr04g0147171"/>
    <property type="gene ID" value="HanXRQr2_Chr04g0147171"/>
</dbReference>
<keyword evidence="5 7" id="KW-1133">Transmembrane helix</keyword>
<evidence type="ECO:0000256" key="5">
    <source>
        <dbReference type="ARBA" id="ARBA00022989"/>
    </source>
</evidence>
<dbReference type="InterPro" id="IPR038770">
    <property type="entry name" value="Na+/solute_symporter_sf"/>
</dbReference>
<keyword evidence="4 7" id="KW-0812">Transmembrane</keyword>
<evidence type="ECO:0000313" key="8">
    <source>
        <dbReference type="EMBL" id="KAF5808594.1"/>
    </source>
</evidence>
<reference evidence="8" key="1">
    <citation type="journal article" date="2017" name="Nature">
        <title>The sunflower genome provides insights into oil metabolism, flowering and Asterid evolution.</title>
        <authorList>
            <person name="Badouin H."/>
            <person name="Gouzy J."/>
            <person name="Grassa C.J."/>
            <person name="Murat F."/>
            <person name="Staton S.E."/>
            <person name="Cottret L."/>
            <person name="Lelandais-Briere C."/>
            <person name="Owens G.L."/>
            <person name="Carrere S."/>
            <person name="Mayjonade B."/>
            <person name="Legrand L."/>
            <person name="Gill N."/>
            <person name="Kane N.C."/>
            <person name="Bowers J.E."/>
            <person name="Hubner S."/>
            <person name="Bellec A."/>
            <person name="Berard A."/>
            <person name="Berges H."/>
            <person name="Blanchet N."/>
            <person name="Boniface M.C."/>
            <person name="Brunel D."/>
            <person name="Catrice O."/>
            <person name="Chaidir N."/>
            <person name="Claudel C."/>
            <person name="Donnadieu C."/>
            <person name="Faraut T."/>
            <person name="Fievet G."/>
            <person name="Helmstetter N."/>
            <person name="King M."/>
            <person name="Knapp S.J."/>
            <person name="Lai Z."/>
            <person name="Le Paslier M.C."/>
            <person name="Lippi Y."/>
            <person name="Lorenzon L."/>
            <person name="Mandel J.R."/>
            <person name="Marage G."/>
            <person name="Marchand G."/>
            <person name="Marquand E."/>
            <person name="Bret-Mestries E."/>
            <person name="Morien E."/>
            <person name="Nambeesan S."/>
            <person name="Nguyen T."/>
            <person name="Pegot-Espagnet P."/>
            <person name="Pouilly N."/>
            <person name="Raftis F."/>
            <person name="Sallet E."/>
            <person name="Schiex T."/>
            <person name="Thomas J."/>
            <person name="Vandecasteele C."/>
            <person name="Vares D."/>
            <person name="Vear F."/>
            <person name="Vautrin S."/>
            <person name="Crespi M."/>
            <person name="Mangin B."/>
            <person name="Burke J.M."/>
            <person name="Salse J."/>
            <person name="Munos S."/>
            <person name="Vincourt P."/>
            <person name="Rieseberg L.H."/>
            <person name="Langlade N.B."/>
        </authorList>
    </citation>
    <scope>NUCLEOTIDE SEQUENCE</scope>
    <source>
        <tissue evidence="8">Leaves</tissue>
    </source>
</reference>
<comment type="similarity">
    <text evidence="3">Belongs to the bile acid:sodium symporter (BASS) (TC 2.A.28) family.</text>
</comment>
<evidence type="ECO:0000256" key="1">
    <source>
        <dbReference type="ARBA" id="ARBA00004119"/>
    </source>
</evidence>
<name>A0A9K3NQ26_HELAN</name>
<sequence length="81" mass="9196">MQVTWLETDLFTVGLGFLMLSMGLTLTFEDFRRRLRNPWTVGIGFIAEYLIKPLLGFFIAMTLNVATYISKGNLALSLLFS</sequence>
<dbReference type="InterPro" id="IPR004710">
    <property type="entry name" value="Bilac:Na_transpt"/>
</dbReference>
<comment type="caution">
    <text evidence="8">The sequence shown here is derived from an EMBL/GenBank/DDBJ whole genome shotgun (WGS) entry which is preliminary data.</text>
</comment>
<dbReference type="EMBL" id="MNCJ02000319">
    <property type="protein sequence ID" value="KAF5808594.1"/>
    <property type="molecule type" value="Genomic_DNA"/>
</dbReference>
<dbReference type="AlphaFoldDB" id="A0A9K3NQ26"/>
<feature type="transmembrane region" description="Helical" evidence="7">
    <location>
        <begin position="12"/>
        <end position="28"/>
    </location>
</feature>
<evidence type="ECO:0000256" key="2">
    <source>
        <dbReference type="ARBA" id="ARBA00004141"/>
    </source>
</evidence>
<keyword evidence="9" id="KW-1185">Reference proteome</keyword>
<dbReference type="PANTHER" id="PTHR10361:SF62">
    <property type="entry name" value="SODIUM_PYRUVATE COTRANSPORTER BASS2, CHLOROPLASTIC"/>
    <property type="match status" value="1"/>
</dbReference>
<dbReference type="Proteomes" id="UP000215914">
    <property type="component" value="Unassembled WGS sequence"/>
</dbReference>
<dbReference type="Pfam" id="PF01758">
    <property type="entry name" value="SBF"/>
    <property type="match status" value="1"/>
</dbReference>
<dbReference type="InterPro" id="IPR002657">
    <property type="entry name" value="BilAc:Na_symport/Acr3"/>
</dbReference>
<evidence type="ECO:0000313" key="9">
    <source>
        <dbReference type="Proteomes" id="UP000215914"/>
    </source>
</evidence>
<dbReference type="GO" id="GO:0009941">
    <property type="term" value="C:chloroplast envelope"/>
    <property type="evidence" value="ECO:0007669"/>
    <property type="project" value="UniProtKB-SubCell"/>
</dbReference>
<dbReference type="Gene3D" id="1.20.1530.20">
    <property type="match status" value="1"/>
</dbReference>
<organism evidence="8 9">
    <name type="scientific">Helianthus annuus</name>
    <name type="common">Common sunflower</name>
    <dbReference type="NCBI Taxonomy" id="4232"/>
    <lineage>
        <taxon>Eukaryota</taxon>
        <taxon>Viridiplantae</taxon>
        <taxon>Streptophyta</taxon>
        <taxon>Embryophyta</taxon>
        <taxon>Tracheophyta</taxon>
        <taxon>Spermatophyta</taxon>
        <taxon>Magnoliopsida</taxon>
        <taxon>eudicotyledons</taxon>
        <taxon>Gunneridae</taxon>
        <taxon>Pentapetalae</taxon>
        <taxon>asterids</taxon>
        <taxon>campanulids</taxon>
        <taxon>Asterales</taxon>
        <taxon>Asteraceae</taxon>
        <taxon>Asteroideae</taxon>
        <taxon>Heliantheae alliance</taxon>
        <taxon>Heliantheae</taxon>
        <taxon>Helianthus</taxon>
    </lineage>
</organism>
<feature type="transmembrane region" description="Helical" evidence="7">
    <location>
        <begin position="49"/>
        <end position="69"/>
    </location>
</feature>
<accession>A0A9K3NQ26</accession>
<evidence type="ECO:0000256" key="6">
    <source>
        <dbReference type="ARBA" id="ARBA00023136"/>
    </source>
</evidence>
<evidence type="ECO:0000256" key="4">
    <source>
        <dbReference type="ARBA" id="ARBA00022692"/>
    </source>
</evidence>
<comment type="subcellular location">
    <subcellularLocation>
        <location evidence="2">Membrane</location>
        <topology evidence="2">Multi-pass membrane protein</topology>
    </subcellularLocation>
    <subcellularLocation>
        <location evidence="1">Plastid</location>
        <location evidence="1">Chloroplast envelope</location>
    </subcellularLocation>
</comment>
<keyword evidence="6 7" id="KW-0472">Membrane</keyword>
<reference evidence="8" key="2">
    <citation type="submission" date="2020-06" db="EMBL/GenBank/DDBJ databases">
        <title>Helianthus annuus Genome sequencing and assembly Release 2.</title>
        <authorList>
            <person name="Gouzy J."/>
            <person name="Langlade N."/>
            <person name="Munos S."/>
        </authorList>
    </citation>
    <scope>NUCLEOTIDE SEQUENCE</scope>
    <source>
        <tissue evidence="8">Leaves</tissue>
    </source>
</reference>
<evidence type="ECO:0000256" key="3">
    <source>
        <dbReference type="ARBA" id="ARBA00006528"/>
    </source>
</evidence>
<dbReference type="GO" id="GO:0016020">
    <property type="term" value="C:membrane"/>
    <property type="evidence" value="ECO:0007669"/>
    <property type="project" value="UniProtKB-SubCell"/>
</dbReference>
<gene>
    <name evidence="8" type="ORF">HanXRQr2_Chr04g0147171</name>
</gene>
<dbReference type="PANTHER" id="PTHR10361">
    <property type="entry name" value="SODIUM-BILE ACID COTRANSPORTER"/>
    <property type="match status" value="1"/>
</dbReference>
<proteinExistence type="inferred from homology"/>
<protein>
    <submittedName>
        <fullName evidence="8">Bile acid:sodium symporter/arsenical resistance protein Acr3</fullName>
    </submittedName>
</protein>
<evidence type="ECO:0000256" key="7">
    <source>
        <dbReference type="SAM" id="Phobius"/>
    </source>
</evidence>